<dbReference type="InterPro" id="IPR001199">
    <property type="entry name" value="Cyt_B5-like_heme/steroid-bd"/>
</dbReference>
<feature type="domain" description="Cytochrome b5 heme-binding" evidence="3">
    <location>
        <begin position="128"/>
        <end position="227"/>
    </location>
</feature>
<dbReference type="SMART" id="SM01117">
    <property type="entry name" value="Cyt-b5"/>
    <property type="match status" value="1"/>
</dbReference>
<dbReference type="Pfam" id="PF00173">
    <property type="entry name" value="Cyt-b5"/>
    <property type="match status" value="1"/>
</dbReference>
<dbReference type="InterPro" id="IPR036400">
    <property type="entry name" value="Cyt_B5-like_heme/steroid_sf"/>
</dbReference>
<dbReference type="FunFam" id="3.10.120.10:FF:000003">
    <property type="entry name" value="membrane-associated progesterone receptor component 1"/>
    <property type="match status" value="1"/>
</dbReference>
<accession>A0A815WWP5</accession>
<name>A0A815WWP5_9BILA</name>
<comment type="caution">
    <text evidence="4">The sequence shown here is derived from an EMBL/GenBank/DDBJ whole genome shotgun (WGS) entry which is preliminary data.</text>
</comment>
<dbReference type="InterPro" id="IPR050577">
    <property type="entry name" value="MAPR/NEUFC/NENF-like"/>
</dbReference>
<dbReference type="Proteomes" id="UP000663834">
    <property type="component" value="Unassembled WGS sequence"/>
</dbReference>
<evidence type="ECO:0000313" key="4">
    <source>
        <dbReference type="EMBL" id="CAF1546151.1"/>
    </source>
</evidence>
<dbReference type="PANTHER" id="PTHR10281:SF106">
    <property type="entry name" value="IP06960P-RELATED"/>
    <property type="match status" value="1"/>
</dbReference>
<feature type="transmembrane region" description="Helical" evidence="2">
    <location>
        <begin position="35"/>
        <end position="53"/>
    </location>
</feature>
<proteinExistence type="inferred from homology"/>
<evidence type="ECO:0000256" key="2">
    <source>
        <dbReference type="SAM" id="Phobius"/>
    </source>
</evidence>
<comment type="similarity">
    <text evidence="1">Belongs to the cytochrome b5 family. MAPR subfamily.</text>
</comment>
<organism evidence="4 5">
    <name type="scientific">Rotaria magnacalcarata</name>
    <dbReference type="NCBI Taxonomy" id="392030"/>
    <lineage>
        <taxon>Eukaryota</taxon>
        <taxon>Metazoa</taxon>
        <taxon>Spiralia</taxon>
        <taxon>Gnathifera</taxon>
        <taxon>Rotifera</taxon>
        <taxon>Eurotatoria</taxon>
        <taxon>Bdelloidea</taxon>
        <taxon>Philodinida</taxon>
        <taxon>Philodinidae</taxon>
        <taxon>Rotaria</taxon>
    </lineage>
</organism>
<reference evidence="4" key="1">
    <citation type="submission" date="2021-02" db="EMBL/GenBank/DDBJ databases">
        <authorList>
            <person name="Nowell W R."/>
        </authorList>
    </citation>
    <scope>NUCLEOTIDE SEQUENCE</scope>
</reference>
<protein>
    <recommendedName>
        <fullName evidence="3">Cytochrome b5 heme-binding domain-containing protein</fullName>
    </recommendedName>
</protein>
<evidence type="ECO:0000313" key="5">
    <source>
        <dbReference type="Proteomes" id="UP000663834"/>
    </source>
</evidence>
<keyword evidence="2" id="KW-0812">Transmembrane</keyword>
<keyword evidence="2" id="KW-0472">Membrane</keyword>
<keyword evidence="2" id="KW-1133">Transmembrane helix</keyword>
<sequence>MESESKDAIKSGGSFFEKVIALIQRLLYDIWSSPVNLLLSILIICLLVKLFLLKRNSLKNASRNQVQVPLPKMPKCDLTVSELRGYNGIESNGRILTAVYGDLFDVSRRSDLYGIVQVPLPKMPKCDLTVSELRGYNGIESNGRILTAVYGDLFDVSRRSDLYGIGGSYSLFAGRDATRALSKMQLDPSLFSNEYDELTDITDKERATARNWHEDFREKYDIVGHLLRPGEKPSVYLPEDTAIDGGYNLNDKKRE</sequence>
<dbReference type="SUPFAM" id="SSF55856">
    <property type="entry name" value="Cytochrome b5-like heme/steroid binding domain"/>
    <property type="match status" value="2"/>
</dbReference>
<dbReference type="Gene3D" id="3.10.120.10">
    <property type="entry name" value="Cytochrome b5-like heme/steroid binding domain"/>
    <property type="match status" value="1"/>
</dbReference>
<dbReference type="AlphaFoldDB" id="A0A815WWP5"/>
<dbReference type="PANTHER" id="PTHR10281">
    <property type="entry name" value="MEMBRANE-ASSOCIATED PROGESTERONE RECEPTOR COMPONENT-RELATED"/>
    <property type="match status" value="1"/>
</dbReference>
<evidence type="ECO:0000259" key="3">
    <source>
        <dbReference type="SMART" id="SM01117"/>
    </source>
</evidence>
<dbReference type="OrthoDB" id="547796at2759"/>
<evidence type="ECO:0000256" key="1">
    <source>
        <dbReference type="ARBA" id="ARBA00038357"/>
    </source>
</evidence>
<dbReference type="GO" id="GO:0016020">
    <property type="term" value="C:membrane"/>
    <property type="evidence" value="ECO:0007669"/>
    <property type="project" value="TreeGrafter"/>
</dbReference>
<gene>
    <name evidence="4" type="ORF">KQP761_LOCUS17304</name>
</gene>
<dbReference type="EMBL" id="CAJNOW010008789">
    <property type="protein sequence ID" value="CAF1546151.1"/>
    <property type="molecule type" value="Genomic_DNA"/>
</dbReference>
<dbReference type="GO" id="GO:0005783">
    <property type="term" value="C:endoplasmic reticulum"/>
    <property type="evidence" value="ECO:0007669"/>
    <property type="project" value="TreeGrafter"/>
</dbReference>